<dbReference type="InterPro" id="IPR037022">
    <property type="entry name" value="Formyl_trans_C_sf"/>
</dbReference>
<feature type="binding site" evidence="8">
    <location>
        <begin position="113"/>
        <end position="116"/>
    </location>
    <ligand>
        <name>(6S)-5,6,7,8-tetrahydrofolate</name>
        <dbReference type="ChEBI" id="CHEBI:57453"/>
    </ligand>
</feature>
<evidence type="ECO:0000313" key="11">
    <source>
        <dbReference type="EMBL" id="ALS31430.1"/>
    </source>
</evidence>
<dbReference type="SUPFAM" id="SSF50486">
    <property type="entry name" value="FMT C-terminal domain-like"/>
    <property type="match status" value="1"/>
</dbReference>
<dbReference type="InterPro" id="IPR005793">
    <property type="entry name" value="Formyl_trans_C"/>
</dbReference>
<accession>A0A0U2LJI5</accession>
<gene>
    <name evidence="8 11" type="primary">fmt</name>
    <name evidence="11" type="ORF">PTRA_a0030</name>
</gene>
<name>A0A0U2LJI5_9GAMM</name>
<evidence type="ECO:0000256" key="6">
    <source>
        <dbReference type="ARBA" id="ARBA00022917"/>
    </source>
</evidence>
<dbReference type="PANTHER" id="PTHR11138:SF5">
    <property type="entry name" value="METHIONYL-TRNA FORMYLTRANSFERASE, MITOCHONDRIAL"/>
    <property type="match status" value="1"/>
</dbReference>
<evidence type="ECO:0000313" key="12">
    <source>
        <dbReference type="Proteomes" id="UP000065261"/>
    </source>
</evidence>
<dbReference type="HAMAP" id="MF_00182">
    <property type="entry name" value="Formyl_trans"/>
    <property type="match status" value="1"/>
</dbReference>
<keyword evidence="5 8" id="KW-0808">Transferase</keyword>
<comment type="catalytic activity">
    <reaction evidence="7 8">
        <text>L-methionyl-tRNA(fMet) + (6R)-10-formyltetrahydrofolate = N-formyl-L-methionyl-tRNA(fMet) + (6S)-5,6,7,8-tetrahydrofolate + H(+)</text>
        <dbReference type="Rhea" id="RHEA:24380"/>
        <dbReference type="Rhea" id="RHEA-COMP:9952"/>
        <dbReference type="Rhea" id="RHEA-COMP:9953"/>
        <dbReference type="ChEBI" id="CHEBI:15378"/>
        <dbReference type="ChEBI" id="CHEBI:57453"/>
        <dbReference type="ChEBI" id="CHEBI:78530"/>
        <dbReference type="ChEBI" id="CHEBI:78844"/>
        <dbReference type="ChEBI" id="CHEBI:195366"/>
        <dbReference type="EC" id="2.1.2.9"/>
    </reaction>
</comment>
<sequence>MTQPLRIIFAGTPDFAARHLQALIQSEHQIVGVYSQPDRPAGRGNKLKASEVKELALEHNLPVFQPQSLKTEDALNELTSLNADIMIVVAYGLILPKAILDAPRLGCLNVHGSILPRWRGAAPIQRAIWAGDEETGVTIMQMDEGLDTGDMLHISRCPISATETSASLYTKLADLGPGALIDTINNLANGKITPEPQNDTAANYAKKLSKDEANIDWSMSAAQIERNIRAFNPWPVCFTQMGGQPVKIYQAHVVEQSSNQPDNNGRVLSSDKHGVIVGCGEHALCITQLQPQGKKPMAINDFLNGRSDWVTPGTILGENNE</sequence>
<comment type="similarity">
    <text evidence="2 8">Belongs to the Fmt family.</text>
</comment>
<dbReference type="Gene3D" id="3.10.25.10">
    <property type="entry name" value="Formyl transferase, C-terminal domain"/>
    <property type="match status" value="1"/>
</dbReference>
<proteinExistence type="inferred from homology"/>
<feature type="domain" description="Formyl transferase C-terminal" evidence="10">
    <location>
        <begin position="207"/>
        <end position="306"/>
    </location>
</feature>
<dbReference type="InterPro" id="IPR036477">
    <property type="entry name" value="Formyl_transf_N_sf"/>
</dbReference>
<dbReference type="PROSITE" id="PS00373">
    <property type="entry name" value="GART"/>
    <property type="match status" value="1"/>
</dbReference>
<dbReference type="EC" id="2.1.2.9" evidence="3 8"/>
<dbReference type="FunFam" id="3.40.50.12230:FF:000001">
    <property type="entry name" value="Methionyl-tRNA formyltransferase"/>
    <property type="match status" value="1"/>
</dbReference>
<evidence type="ECO:0000256" key="7">
    <source>
        <dbReference type="ARBA" id="ARBA00048558"/>
    </source>
</evidence>
<evidence type="ECO:0000256" key="3">
    <source>
        <dbReference type="ARBA" id="ARBA00012261"/>
    </source>
</evidence>
<dbReference type="KEGG" id="ptn:PTRA_a0030"/>
<evidence type="ECO:0000259" key="10">
    <source>
        <dbReference type="Pfam" id="PF02911"/>
    </source>
</evidence>
<dbReference type="Proteomes" id="UP000065261">
    <property type="component" value="Chromosome I"/>
</dbReference>
<dbReference type="Pfam" id="PF00551">
    <property type="entry name" value="Formyl_trans_N"/>
    <property type="match status" value="1"/>
</dbReference>
<dbReference type="InterPro" id="IPR041711">
    <property type="entry name" value="Met-tRNA-FMT_N"/>
</dbReference>
<dbReference type="CDD" id="cd08646">
    <property type="entry name" value="FMT_core_Met-tRNA-FMT_N"/>
    <property type="match status" value="1"/>
</dbReference>
<evidence type="ECO:0000256" key="1">
    <source>
        <dbReference type="ARBA" id="ARBA00002606"/>
    </source>
</evidence>
<dbReference type="SUPFAM" id="SSF53328">
    <property type="entry name" value="Formyltransferase"/>
    <property type="match status" value="1"/>
</dbReference>
<dbReference type="Pfam" id="PF02911">
    <property type="entry name" value="Formyl_trans_C"/>
    <property type="match status" value="1"/>
</dbReference>
<dbReference type="AlphaFoldDB" id="A0A0U2LJI5"/>
<evidence type="ECO:0000256" key="8">
    <source>
        <dbReference type="HAMAP-Rule" id="MF_00182"/>
    </source>
</evidence>
<dbReference type="PANTHER" id="PTHR11138">
    <property type="entry name" value="METHIONYL-TRNA FORMYLTRANSFERASE"/>
    <property type="match status" value="1"/>
</dbReference>
<dbReference type="OrthoDB" id="9802815at2"/>
<dbReference type="InterPro" id="IPR001555">
    <property type="entry name" value="GART_AS"/>
</dbReference>
<dbReference type="NCBIfam" id="TIGR00460">
    <property type="entry name" value="fmt"/>
    <property type="match status" value="1"/>
</dbReference>
<reference evidence="11 12" key="1">
    <citation type="submission" date="2015-03" db="EMBL/GenBank/DDBJ databases">
        <authorList>
            <person name="Murphy D."/>
        </authorList>
    </citation>
    <scope>NUCLEOTIDE SEQUENCE [LARGE SCALE GENOMIC DNA]</scope>
    <source>
        <strain evidence="11 12">KMM 520</strain>
    </source>
</reference>
<dbReference type="RefSeq" id="WP_058372240.1">
    <property type="nucleotide sequence ID" value="NZ_CP011034.1"/>
</dbReference>
<dbReference type="GO" id="GO:0005829">
    <property type="term" value="C:cytosol"/>
    <property type="evidence" value="ECO:0007669"/>
    <property type="project" value="TreeGrafter"/>
</dbReference>
<feature type="domain" description="Formyl transferase N-terminal" evidence="9">
    <location>
        <begin position="6"/>
        <end position="183"/>
    </location>
</feature>
<dbReference type="InterPro" id="IPR044135">
    <property type="entry name" value="Met-tRNA-FMT_C"/>
</dbReference>
<dbReference type="EMBL" id="CP011034">
    <property type="protein sequence ID" value="ALS31430.1"/>
    <property type="molecule type" value="Genomic_DNA"/>
</dbReference>
<evidence type="ECO:0000256" key="2">
    <source>
        <dbReference type="ARBA" id="ARBA00010699"/>
    </source>
</evidence>
<protein>
    <recommendedName>
        <fullName evidence="4 8">Methionyl-tRNA formyltransferase</fullName>
        <ecNumber evidence="3 8">2.1.2.9</ecNumber>
    </recommendedName>
</protein>
<organism evidence="11">
    <name type="scientific">Pseudoalteromonas translucida KMM 520</name>
    <dbReference type="NCBI Taxonomy" id="1315283"/>
    <lineage>
        <taxon>Bacteria</taxon>
        <taxon>Pseudomonadati</taxon>
        <taxon>Pseudomonadota</taxon>
        <taxon>Gammaproteobacteria</taxon>
        <taxon>Alteromonadales</taxon>
        <taxon>Pseudoalteromonadaceae</taxon>
        <taxon>Pseudoalteromonas</taxon>
    </lineage>
</organism>
<evidence type="ECO:0000256" key="5">
    <source>
        <dbReference type="ARBA" id="ARBA00022679"/>
    </source>
</evidence>
<dbReference type="InterPro" id="IPR011034">
    <property type="entry name" value="Formyl_transferase-like_C_sf"/>
</dbReference>
<dbReference type="InterPro" id="IPR005794">
    <property type="entry name" value="Fmt"/>
</dbReference>
<dbReference type="CDD" id="cd08704">
    <property type="entry name" value="Met_tRNA_FMT_C"/>
    <property type="match status" value="1"/>
</dbReference>
<evidence type="ECO:0000256" key="4">
    <source>
        <dbReference type="ARBA" id="ARBA00016014"/>
    </source>
</evidence>
<dbReference type="InterPro" id="IPR002376">
    <property type="entry name" value="Formyl_transf_N"/>
</dbReference>
<keyword evidence="6 8" id="KW-0648">Protein biosynthesis</keyword>
<dbReference type="PATRIC" id="fig|1315283.4.peg.23"/>
<dbReference type="Gene3D" id="3.40.50.170">
    <property type="entry name" value="Formyl transferase, N-terminal domain"/>
    <property type="match status" value="1"/>
</dbReference>
<comment type="function">
    <text evidence="1 8">Attaches a formyl group to the free amino group of methionyl-tRNA(fMet). The formyl group appears to play a dual role in the initiator identity of N-formylmethionyl-tRNA by promoting its recognition by IF2 and preventing the misappropriation of this tRNA by the elongation apparatus.</text>
</comment>
<evidence type="ECO:0000259" key="9">
    <source>
        <dbReference type="Pfam" id="PF00551"/>
    </source>
</evidence>
<dbReference type="GO" id="GO:0004479">
    <property type="term" value="F:methionyl-tRNA formyltransferase activity"/>
    <property type="evidence" value="ECO:0007669"/>
    <property type="project" value="UniProtKB-UniRule"/>
</dbReference>
<dbReference type="FunFam" id="3.40.50.170:FF:000003">
    <property type="entry name" value="Methionyl-tRNA formyltransferase"/>
    <property type="match status" value="1"/>
</dbReference>